<dbReference type="GeneID" id="106057303"/>
<feature type="region of interest" description="Disordered" evidence="1">
    <location>
        <begin position="135"/>
        <end position="210"/>
    </location>
</feature>
<proteinExistence type="predicted"/>
<protein>
    <submittedName>
        <fullName evidence="4">GRB2-associated-binding protein 3-like isoform X1</fullName>
    </submittedName>
</protein>
<dbReference type="OMA" id="ECYDIVP"/>
<organism evidence="3 4">
    <name type="scientific">Biomphalaria glabrata</name>
    <name type="common">Bloodfluke planorb</name>
    <name type="synonym">Freshwater snail</name>
    <dbReference type="NCBI Taxonomy" id="6526"/>
    <lineage>
        <taxon>Eukaryota</taxon>
        <taxon>Metazoa</taxon>
        <taxon>Spiralia</taxon>
        <taxon>Lophotrochozoa</taxon>
        <taxon>Mollusca</taxon>
        <taxon>Gastropoda</taxon>
        <taxon>Heterobranchia</taxon>
        <taxon>Euthyneura</taxon>
        <taxon>Panpulmonata</taxon>
        <taxon>Hygrophila</taxon>
        <taxon>Lymnaeoidea</taxon>
        <taxon>Planorbidae</taxon>
        <taxon>Biomphalaria</taxon>
    </lineage>
</organism>
<feature type="compositionally biased region" description="Basic and acidic residues" evidence="1">
    <location>
        <begin position="666"/>
        <end position="681"/>
    </location>
</feature>
<feature type="compositionally biased region" description="Polar residues" evidence="1">
    <location>
        <begin position="503"/>
        <end position="513"/>
    </location>
</feature>
<feature type="region of interest" description="Disordered" evidence="1">
    <location>
        <begin position="222"/>
        <end position="248"/>
    </location>
</feature>
<dbReference type="SMART" id="SM00233">
    <property type="entry name" value="PH"/>
    <property type="match status" value="1"/>
</dbReference>
<feature type="compositionally biased region" description="Basic and acidic residues" evidence="1">
    <location>
        <begin position="301"/>
        <end position="317"/>
    </location>
</feature>
<dbReference type="PANTHER" id="PTHR45960">
    <property type="entry name" value="GRB2-ASSOCIATED-BINDING PROTEIN"/>
    <property type="match status" value="1"/>
</dbReference>
<evidence type="ECO:0000313" key="4">
    <source>
        <dbReference type="RefSeq" id="XP_055893149.1"/>
    </source>
</evidence>
<feature type="compositionally biased region" description="Polar residues" evidence="1">
    <location>
        <begin position="418"/>
        <end position="439"/>
    </location>
</feature>
<accession>A0A9W3B103</accession>
<keyword evidence="3" id="KW-1185">Reference proteome</keyword>
<feature type="domain" description="PH" evidence="2">
    <location>
        <begin position="11"/>
        <end position="129"/>
    </location>
</feature>
<dbReference type="InterPro" id="IPR011993">
    <property type="entry name" value="PH-like_dom_sf"/>
</dbReference>
<feature type="region of interest" description="Disordered" evidence="1">
    <location>
        <begin position="619"/>
        <end position="681"/>
    </location>
</feature>
<dbReference type="Proteomes" id="UP001165740">
    <property type="component" value="Chromosome 8"/>
</dbReference>
<feature type="compositionally biased region" description="Basic residues" evidence="1">
    <location>
        <begin position="628"/>
        <end position="640"/>
    </location>
</feature>
<dbReference type="GO" id="GO:0007165">
    <property type="term" value="P:signal transduction"/>
    <property type="evidence" value="ECO:0007669"/>
    <property type="project" value="TreeGrafter"/>
</dbReference>
<evidence type="ECO:0000259" key="2">
    <source>
        <dbReference type="PROSITE" id="PS50003"/>
    </source>
</evidence>
<feature type="compositionally biased region" description="Basic and acidic residues" evidence="1">
    <location>
        <begin position="641"/>
        <end position="658"/>
    </location>
</feature>
<dbReference type="InterPro" id="IPR001849">
    <property type="entry name" value="PH_domain"/>
</dbReference>
<dbReference type="GO" id="GO:0035591">
    <property type="term" value="F:signaling adaptor activity"/>
    <property type="evidence" value="ECO:0007669"/>
    <property type="project" value="TreeGrafter"/>
</dbReference>
<evidence type="ECO:0000313" key="3">
    <source>
        <dbReference type="Proteomes" id="UP001165740"/>
    </source>
</evidence>
<feature type="compositionally biased region" description="Low complexity" evidence="1">
    <location>
        <begin position="465"/>
        <end position="480"/>
    </location>
</feature>
<dbReference type="GO" id="GO:0005737">
    <property type="term" value="C:cytoplasm"/>
    <property type="evidence" value="ECO:0007669"/>
    <property type="project" value="TreeGrafter"/>
</dbReference>
<evidence type="ECO:0000256" key="1">
    <source>
        <dbReference type="SAM" id="MobiDB-lite"/>
    </source>
</evidence>
<gene>
    <name evidence="4" type="primary">LOC106057303</name>
</gene>
<dbReference type="Pfam" id="PF00169">
    <property type="entry name" value="PH"/>
    <property type="match status" value="1"/>
</dbReference>
<dbReference type="InterPro" id="IPR046355">
    <property type="entry name" value="Gab1-4-like"/>
</dbReference>
<sequence>MKRRKPTKMTNVVHSGWMTKSPPEKRLTSTFRIFRAQWKRRFFVLSKPLGSLPDQYELDYYKDEHCSSKKGSIDLEQCEQIIEALDSESFPNLLAIKTVCKNKSRTYYLAADTEPEMNSWVQWLCHVCGLRPEDQPTDIPEPKPPLLTVQNSVSNGRPASPPTPVTKTTTLPAQMPQSISVSQQITKQTSSDSSSASYIPLENCTTGQPQATTDKRFSVESVPDFLAPSPPQKQSKLGMSAPSASEDEVFLQEDLQNHVPAPESKFTQGSDLYQVPPVRPPKGRKRTEEGPDSSYDVPPLHFEHSPRLSVGNRRDSGSGDGRASTPECYDYPPPRLDSTTSSDSEIPPERPPKPSHLQSPYQNLPPAGKSDSDLNTVLAAPKSIPGRMVSGYDIPRSAHRPVRPTQSALAATVPVRQQRGTTSHAYFNTQGARPNSGELNKSGEDQKFPIVPPPRGADVADDRSSSSSSLYQYPPSSSGAPVPPSRPPARGNTVAPATIPRNPDSNNTATGQEDNAPIFSTHRTRSFKRNNVVANHGSPNLNQHSHGLTMLVPPPRPVPQKPKDASSMEDEESIISKLKLKDTEEETHHSLSLLHSIPAPTPDLEMDRELKYIDLALPDSAQDTPRPTHGHSHHAPGHSHGHSDRGKEIATEYREIDFIKTQALSDAKKVKEKERKNDDHN</sequence>
<name>A0A9W3B103_BIOGL</name>
<dbReference type="OrthoDB" id="67516at2759"/>
<dbReference type="SUPFAM" id="SSF50729">
    <property type="entry name" value="PH domain-like"/>
    <property type="match status" value="1"/>
</dbReference>
<dbReference type="AlphaFoldDB" id="A0A9W3B103"/>
<dbReference type="PROSITE" id="PS50003">
    <property type="entry name" value="PH_DOMAIN"/>
    <property type="match status" value="1"/>
</dbReference>
<reference evidence="4" key="1">
    <citation type="submission" date="2025-08" db="UniProtKB">
        <authorList>
            <consortium name="RefSeq"/>
        </authorList>
    </citation>
    <scope>IDENTIFICATION</scope>
</reference>
<feature type="region of interest" description="Disordered" evidence="1">
    <location>
        <begin position="260"/>
        <end position="524"/>
    </location>
</feature>
<dbReference type="RefSeq" id="XP_055893149.1">
    <property type="nucleotide sequence ID" value="XM_056037174.1"/>
</dbReference>
<dbReference type="Gene3D" id="2.30.29.30">
    <property type="entry name" value="Pleckstrin-homology domain (PH domain)/Phosphotyrosine-binding domain (PTB)"/>
    <property type="match status" value="1"/>
</dbReference>
<dbReference type="PANTHER" id="PTHR45960:SF2">
    <property type="entry name" value="PROTEIN DAUGHTER OF SEVENLESS"/>
    <property type="match status" value="1"/>
</dbReference>
<feature type="compositionally biased region" description="Polar residues" evidence="1">
    <location>
        <begin position="148"/>
        <end position="157"/>
    </location>
</feature>
<feature type="compositionally biased region" description="Polar residues" evidence="1">
    <location>
        <begin position="175"/>
        <end position="189"/>
    </location>
</feature>